<comment type="caution">
    <text evidence="1">The sequence shown here is derived from an EMBL/GenBank/DDBJ whole genome shotgun (WGS) entry which is preliminary data.</text>
</comment>
<protein>
    <submittedName>
        <fullName evidence="1">Uncharacterized protein</fullName>
    </submittedName>
</protein>
<organism evidence="1 2">
    <name type="scientific">Fusarium keratoplasticum</name>
    <dbReference type="NCBI Taxonomy" id="1328300"/>
    <lineage>
        <taxon>Eukaryota</taxon>
        <taxon>Fungi</taxon>
        <taxon>Dikarya</taxon>
        <taxon>Ascomycota</taxon>
        <taxon>Pezizomycotina</taxon>
        <taxon>Sordariomycetes</taxon>
        <taxon>Hypocreomycetidae</taxon>
        <taxon>Hypocreales</taxon>
        <taxon>Nectriaceae</taxon>
        <taxon>Fusarium</taxon>
        <taxon>Fusarium solani species complex</taxon>
    </lineage>
</organism>
<sequence length="216" mass="24064">MSLAVARQQQSSAFLPSSTRDSPEDRKWTMPPMSTPGVNSSRSTSPSAFSNDNLSCSWNSCKQKFSTPELLYDHLCPAPYYGQGNQLHCNDTVSPHQAGRPGNHYFPQPTSTSCGLHFIPPAVNNAHAEHFRNSRTPESYEHMRTIERVDDFFDKVKRREVDPSSYAEIDRFLMPLRGSLAVPSASATTPNRHTPQPANLTVVCGDTSPRQNSLRQ</sequence>
<dbReference type="Proteomes" id="UP001065298">
    <property type="component" value="Chromosome 3"/>
</dbReference>
<evidence type="ECO:0000313" key="1">
    <source>
        <dbReference type="EMBL" id="KAI8676059.1"/>
    </source>
</evidence>
<reference evidence="1" key="1">
    <citation type="submission" date="2022-06" db="EMBL/GenBank/DDBJ databases">
        <title>Fusarium solani species complex genomes reveal bases of compartmentalisation and animal pathogenesis.</title>
        <authorList>
            <person name="Tsai I.J."/>
        </authorList>
    </citation>
    <scope>NUCLEOTIDE SEQUENCE</scope>
    <source>
        <strain evidence="1">Fu6.1</strain>
    </source>
</reference>
<gene>
    <name evidence="1" type="ORF">NCS57_00509200</name>
</gene>
<accession>A0ACC0R841</accession>
<evidence type="ECO:0000313" key="2">
    <source>
        <dbReference type="Proteomes" id="UP001065298"/>
    </source>
</evidence>
<dbReference type="EMBL" id="CM046505">
    <property type="protein sequence ID" value="KAI8676059.1"/>
    <property type="molecule type" value="Genomic_DNA"/>
</dbReference>
<proteinExistence type="predicted"/>
<name>A0ACC0R841_9HYPO</name>
<keyword evidence="2" id="KW-1185">Reference proteome</keyword>